<dbReference type="Pfam" id="PF00583">
    <property type="entry name" value="Acetyltransf_1"/>
    <property type="match status" value="1"/>
</dbReference>
<feature type="domain" description="N-acetyltransferase" evidence="1">
    <location>
        <begin position="1"/>
        <end position="163"/>
    </location>
</feature>
<dbReference type="PANTHER" id="PTHR43072:SF52">
    <property type="entry name" value="GCN5-RELATED N-ACETYLTRANSFERASE"/>
    <property type="match status" value="1"/>
</dbReference>
<dbReference type="PROSITE" id="PS51186">
    <property type="entry name" value="GNAT"/>
    <property type="match status" value="1"/>
</dbReference>
<keyword evidence="3" id="KW-1185">Reference proteome</keyword>
<organism evidence="2 3">
    <name type="scientific">Halolamina litorea</name>
    <dbReference type="NCBI Taxonomy" id="1515593"/>
    <lineage>
        <taxon>Archaea</taxon>
        <taxon>Methanobacteriati</taxon>
        <taxon>Methanobacteriota</taxon>
        <taxon>Stenosarchaea group</taxon>
        <taxon>Halobacteria</taxon>
        <taxon>Halobacteriales</taxon>
        <taxon>Haloferacaceae</taxon>
    </lineage>
</organism>
<evidence type="ECO:0000313" key="2">
    <source>
        <dbReference type="EMBL" id="MFD1566768.1"/>
    </source>
</evidence>
<dbReference type="AlphaFoldDB" id="A0ABD6BPZ1"/>
<dbReference type="InterPro" id="IPR016181">
    <property type="entry name" value="Acyl_CoA_acyltransferase"/>
</dbReference>
<dbReference type="Proteomes" id="UP001597139">
    <property type="component" value="Unassembled WGS sequence"/>
</dbReference>
<dbReference type="Gene3D" id="3.40.630.30">
    <property type="match status" value="1"/>
</dbReference>
<dbReference type="InterPro" id="IPR043854">
    <property type="entry name" value="DUF5816"/>
</dbReference>
<dbReference type="InterPro" id="IPR000182">
    <property type="entry name" value="GNAT_dom"/>
</dbReference>
<dbReference type="SUPFAM" id="SSF55729">
    <property type="entry name" value="Acyl-CoA N-acyltransferases (Nat)"/>
    <property type="match status" value="1"/>
</dbReference>
<name>A0ABD6BPZ1_9EURY</name>
<sequence length="252" mass="27595">MDIRAGTRSDFPGIRDVADRSLAASYADVIDADARKQAIESWYGTEDGPPTPLEEEVDDERTVMLVAENGDGIVGFAQAYRSGDVGRIEWIHVHPEHRDAGIGDDLLARVESVLVDAGAKRIEARVIEANEEGRAFYEEHGYELHDSRDVRIGDDDVAELTLVATTETVPAGTERQGTDEGRVVVIATDESEHGTKGPFHPTYVDEAREQRLGWHCGACDSLNVNMGTMGEIVCGNCGNQRRPRRWDAAYGG</sequence>
<gene>
    <name evidence="2" type="ORF">ACFSAU_04620</name>
</gene>
<dbReference type="GO" id="GO:0016746">
    <property type="term" value="F:acyltransferase activity"/>
    <property type="evidence" value="ECO:0007669"/>
    <property type="project" value="UniProtKB-KW"/>
</dbReference>
<dbReference type="PANTHER" id="PTHR43072">
    <property type="entry name" value="N-ACETYLTRANSFERASE"/>
    <property type="match status" value="1"/>
</dbReference>
<keyword evidence="2" id="KW-0012">Acyltransferase</keyword>
<dbReference type="CDD" id="cd04301">
    <property type="entry name" value="NAT_SF"/>
    <property type="match status" value="1"/>
</dbReference>
<reference evidence="2 3" key="1">
    <citation type="journal article" date="2019" name="Int. J. Syst. Evol. Microbiol.">
        <title>The Global Catalogue of Microorganisms (GCM) 10K type strain sequencing project: providing services to taxonomists for standard genome sequencing and annotation.</title>
        <authorList>
            <consortium name="The Broad Institute Genomics Platform"/>
            <consortium name="The Broad Institute Genome Sequencing Center for Infectious Disease"/>
            <person name="Wu L."/>
            <person name="Ma J."/>
        </authorList>
    </citation>
    <scope>NUCLEOTIDE SEQUENCE [LARGE SCALE GENOMIC DNA]</scope>
    <source>
        <strain evidence="2 3">CGMCC 1.12859</strain>
    </source>
</reference>
<protein>
    <submittedName>
        <fullName evidence="2">GNAT family N-acetyltransferase</fullName>
        <ecNumber evidence="2">2.3.1.-</ecNumber>
    </submittedName>
</protein>
<evidence type="ECO:0000313" key="3">
    <source>
        <dbReference type="Proteomes" id="UP001597139"/>
    </source>
</evidence>
<evidence type="ECO:0000259" key="1">
    <source>
        <dbReference type="PROSITE" id="PS51186"/>
    </source>
</evidence>
<dbReference type="EC" id="2.3.1.-" evidence="2"/>
<dbReference type="EMBL" id="JBHUCZ010000001">
    <property type="protein sequence ID" value="MFD1566768.1"/>
    <property type="molecule type" value="Genomic_DNA"/>
</dbReference>
<dbReference type="Pfam" id="PF19133">
    <property type="entry name" value="DUF5816"/>
    <property type="match status" value="1"/>
</dbReference>
<comment type="caution">
    <text evidence="2">The sequence shown here is derived from an EMBL/GenBank/DDBJ whole genome shotgun (WGS) entry which is preliminary data.</text>
</comment>
<accession>A0ABD6BPZ1</accession>
<keyword evidence="2" id="KW-0808">Transferase</keyword>
<dbReference type="RefSeq" id="WP_267646059.1">
    <property type="nucleotide sequence ID" value="NZ_JANHGR010000001.1"/>
</dbReference>
<proteinExistence type="predicted"/>